<keyword evidence="6" id="KW-0547">Nucleotide-binding</keyword>
<name>Q47BN4_DECAR</name>
<keyword evidence="4" id="KW-1133">Transmembrane helix</keyword>
<dbReference type="PANTHER" id="PTHR43065">
    <property type="entry name" value="SENSOR HISTIDINE KINASE"/>
    <property type="match status" value="1"/>
</dbReference>
<dbReference type="OrthoDB" id="224978at2"/>
<dbReference type="EC" id="2.7.13.3" evidence="2"/>
<reference evidence="6" key="1">
    <citation type="submission" date="2005-08" db="EMBL/GenBank/DDBJ databases">
        <title>Complete sequence of Dechloromonas aromatica RCB.</title>
        <authorList>
            <person name="Salinero K.K."/>
            <person name="Copeland A."/>
            <person name="Lucas S."/>
            <person name="Lapidus A."/>
            <person name="Barry K."/>
            <person name="Detter J.C."/>
            <person name="Glavina T."/>
            <person name="Hammon N."/>
            <person name="Israni S."/>
            <person name="Pitluck S."/>
            <person name="Di Bartolo G."/>
            <person name="Trong S."/>
            <person name="Schmutz J."/>
            <person name="Larimer F."/>
            <person name="Land M."/>
            <person name="Ivanova N."/>
            <person name="Richardson P."/>
        </authorList>
    </citation>
    <scope>NUCLEOTIDE SEQUENCE</scope>
    <source>
        <strain evidence="6">RCB</strain>
    </source>
</reference>
<dbReference type="KEGG" id="dar:Daro_3017"/>
<dbReference type="AlphaFoldDB" id="Q47BN4"/>
<dbReference type="SUPFAM" id="SSF55874">
    <property type="entry name" value="ATPase domain of HSP90 chaperone/DNA topoisomerase II/histidine kinase"/>
    <property type="match status" value="1"/>
</dbReference>
<dbReference type="Gene3D" id="3.30.565.10">
    <property type="entry name" value="Histidine kinase-like ATPase, C-terminal domain"/>
    <property type="match status" value="1"/>
</dbReference>
<dbReference type="PANTHER" id="PTHR43065:SF50">
    <property type="entry name" value="HISTIDINE KINASE"/>
    <property type="match status" value="1"/>
</dbReference>
<dbReference type="CDD" id="cd00082">
    <property type="entry name" value="HisKA"/>
    <property type="match status" value="1"/>
</dbReference>
<evidence type="ECO:0000256" key="2">
    <source>
        <dbReference type="ARBA" id="ARBA00012438"/>
    </source>
</evidence>
<gene>
    <name evidence="6" type="ordered locus">Daro_3017</name>
</gene>
<dbReference type="SMART" id="SM00387">
    <property type="entry name" value="HATPase_c"/>
    <property type="match status" value="1"/>
</dbReference>
<dbReference type="InterPro" id="IPR021796">
    <property type="entry name" value="Tll0287-like_dom"/>
</dbReference>
<feature type="transmembrane region" description="Helical" evidence="4">
    <location>
        <begin position="21"/>
        <end position="38"/>
    </location>
</feature>
<dbReference type="InterPro" id="IPR036097">
    <property type="entry name" value="HisK_dim/P_sf"/>
</dbReference>
<accession>Q47BN4</accession>
<dbReference type="InterPro" id="IPR005467">
    <property type="entry name" value="His_kinase_dom"/>
</dbReference>
<evidence type="ECO:0000256" key="4">
    <source>
        <dbReference type="SAM" id="Phobius"/>
    </source>
</evidence>
<dbReference type="InterPro" id="IPR036890">
    <property type="entry name" value="HATPase_C_sf"/>
</dbReference>
<dbReference type="eggNOG" id="COG4191">
    <property type="taxonomic scope" value="Bacteria"/>
</dbReference>
<protein>
    <recommendedName>
        <fullName evidence="2">histidine kinase</fullName>
        <ecNumber evidence="2">2.7.13.3</ecNumber>
    </recommendedName>
</protein>
<dbReference type="GO" id="GO:0005524">
    <property type="term" value="F:ATP binding"/>
    <property type="evidence" value="ECO:0007669"/>
    <property type="project" value="UniProtKB-KW"/>
</dbReference>
<keyword evidence="6" id="KW-0418">Kinase</keyword>
<sequence>MDAHVAPVSKRTIPRVVRERRWWLLLLVIWAVAVAFSLNSQIEQIRQQTTAVAIEGARNMFRMVLLTRNWNASHGGIYVPVTERTQPNPYLDVPHRDVTTTDGMELTMVNPAYMTRLIAEMAESASGAVFRLTSQRPIRPENKPDHWEHRALEAFEQGLKEFSGVEASPEGDMLRYMAPLRVQESCLQCHRKQGYKVGDIRGGISVSQRNAPIEAAVQAGWRKVLLTHGMAFMLVLIAGWLMLEMLRRRWLELGDKIQELQDAQSQLLQSEKMAAIGQLAAGVAHEINNPVGFVSSNLGSLKNYSEKMITLLDRCRSREASEADFIAADFDYLKEDLADLLRESRDGLGRVTKIVSDLKDFAHIDEAAWQETNLNAGIEATLNVVWHELKYKAEVVRELGELPPVTCIAAQIDQVVMNLLVNAAHAIETRGTITVRTGHDDAWVWIEVADTGKGMTPAVIQRIFEPFYTTKPVGKGTGLGLSLSYDIVKKHGGRIEVNSEPGKGSTFRVWIPQQGNPTAELAPK</sequence>
<dbReference type="SMART" id="SM00388">
    <property type="entry name" value="HisKA"/>
    <property type="match status" value="1"/>
</dbReference>
<evidence type="ECO:0000256" key="3">
    <source>
        <dbReference type="ARBA" id="ARBA00022553"/>
    </source>
</evidence>
<evidence type="ECO:0000256" key="1">
    <source>
        <dbReference type="ARBA" id="ARBA00000085"/>
    </source>
</evidence>
<comment type="catalytic activity">
    <reaction evidence="1">
        <text>ATP + protein L-histidine = ADP + protein N-phospho-L-histidine.</text>
        <dbReference type="EC" id="2.7.13.3"/>
    </reaction>
</comment>
<dbReference type="GO" id="GO:0000155">
    <property type="term" value="F:phosphorelay sensor kinase activity"/>
    <property type="evidence" value="ECO:0007669"/>
    <property type="project" value="InterPro"/>
</dbReference>
<dbReference type="EMBL" id="CP000089">
    <property type="protein sequence ID" value="AAZ47747.1"/>
    <property type="molecule type" value="Genomic_DNA"/>
</dbReference>
<keyword evidence="4" id="KW-0472">Membrane</keyword>
<keyword evidence="4" id="KW-0812">Transmembrane</keyword>
<organism evidence="6">
    <name type="scientific">Dechloromonas aromatica (strain RCB)</name>
    <dbReference type="NCBI Taxonomy" id="159087"/>
    <lineage>
        <taxon>Bacteria</taxon>
        <taxon>Pseudomonadati</taxon>
        <taxon>Pseudomonadota</taxon>
        <taxon>Betaproteobacteria</taxon>
        <taxon>Rhodocyclales</taxon>
        <taxon>Azonexaceae</taxon>
        <taxon>Dechloromonas</taxon>
    </lineage>
</organism>
<dbReference type="STRING" id="159087.Daro_3017"/>
<dbReference type="InterPro" id="IPR003661">
    <property type="entry name" value="HisK_dim/P_dom"/>
</dbReference>
<keyword evidence="3" id="KW-0597">Phosphoprotein</keyword>
<dbReference type="Gene3D" id="1.10.287.130">
    <property type="match status" value="1"/>
</dbReference>
<dbReference type="SUPFAM" id="SSF47384">
    <property type="entry name" value="Homodimeric domain of signal transducing histidine kinase"/>
    <property type="match status" value="1"/>
</dbReference>
<feature type="transmembrane region" description="Helical" evidence="4">
    <location>
        <begin position="225"/>
        <end position="243"/>
    </location>
</feature>
<keyword evidence="6" id="KW-0808">Transferase</keyword>
<evidence type="ECO:0000313" key="6">
    <source>
        <dbReference type="EMBL" id="AAZ47747.1"/>
    </source>
</evidence>
<dbReference type="PRINTS" id="PR00344">
    <property type="entry name" value="BCTRLSENSOR"/>
</dbReference>
<dbReference type="Pfam" id="PF11845">
    <property type="entry name" value="Tll0287-like"/>
    <property type="match status" value="1"/>
</dbReference>
<keyword evidence="6" id="KW-0067">ATP-binding</keyword>
<dbReference type="Pfam" id="PF02518">
    <property type="entry name" value="HATPase_c"/>
    <property type="match status" value="1"/>
</dbReference>
<dbReference type="HOGENOM" id="CLU_000445_114_64_4"/>
<dbReference type="InterPro" id="IPR003594">
    <property type="entry name" value="HATPase_dom"/>
</dbReference>
<evidence type="ECO:0000259" key="5">
    <source>
        <dbReference type="PROSITE" id="PS50109"/>
    </source>
</evidence>
<dbReference type="InterPro" id="IPR004358">
    <property type="entry name" value="Sig_transdc_His_kin-like_C"/>
</dbReference>
<proteinExistence type="predicted"/>
<dbReference type="PROSITE" id="PS50109">
    <property type="entry name" value="HIS_KIN"/>
    <property type="match status" value="1"/>
</dbReference>
<feature type="domain" description="Histidine kinase" evidence="5">
    <location>
        <begin position="282"/>
        <end position="515"/>
    </location>
</feature>